<feature type="region of interest" description="Disordered" evidence="1">
    <location>
        <begin position="77"/>
        <end position="123"/>
    </location>
</feature>
<keyword evidence="3" id="KW-1185">Reference proteome</keyword>
<proteinExistence type="predicted"/>
<name>A0AAE3M1H6_9BACT</name>
<comment type="caution">
    <text evidence="2">The sequence shown here is derived from an EMBL/GenBank/DDBJ whole genome shotgun (WGS) entry which is preliminary data.</text>
</comment>
<dbReference type="RefSeq" id="WP_301188591.1">
    <property type="nucleotide sequence ID" value="NZ_JAPDPJ010000001.1"/>
</dbReference>
<evidence type="ECO:0000256" key="1">
    <source>
        <dbReference type="SAM" id="MobiDB-lite"/>
    </source>
</evidence>
<sequence length="123" mass="15106">MKLFYLIIFFWLCIIANTLGQEVNKKTQENKSPKIEIKATSRSQMAVIRDNYHQRRDLRYLKMNKKMRMNKKKMISYHNSQLKQAPLKNRESIKRQNTTVQKRRNALQQRRLERQKQLRNRTR</sequence>
<dbReference type="EMBL" id="JAPDPJ010000001">
    <property type="protein sequence ID" value="MCW3785020.1"/>
    <property type="molecule type" value="Genomic_DNA"/>
</dbReference>
<protein>
    <submittedName>
        <fullName evidence="2">Uncharacterized protein</fullName>
    </submittedName>
</protein>
<evidence type="ECO:0000313" key="3">
    <source>
        <dbReference type="Proteomes" id="UP001209229"/>
    </source>
</evidence>
<accession>A0AAE3M1H6</accession>
<dbReference type="AlphaFoldDB" id="A0AAE3M1H6"/>
<organism evidence="2 3">
    <name type="scientific">Plebeiibacterium sediminum</name>
    <dbReference type="NCBI Taxonomy" id="2992112"/>
    <lineage>
        <taxon>Bacteria</taxon>
        <taxon>Pseudomonadati</taxon>
        <taxon>Bacteroidota</taxon>
        <taxon>Bacteroidia</taxon>
        <taxon>Marinilabiliales</taxon>
        <taxon>Marinilabiliaceae</taxon>
        <taxon>Plebeiibacterium</taxon>
    </lineage>
</organism>
<dbReference type="Proteomes" id="UP001209229">
    <property type="component" value="Unassembled WGS sequence"/>
</dbReference>
<reference evidence="2" key="1">
    <citation type="submission" date="2022-10" db="EMBL/GenBank/DDBJ databases">
        <authorList>
            <person name="Yu W.X."/>
        </authorList>
    </citation>
    <scope>NUCLEOTIDE SEQUENCE</scope>
    <source>
        <strain evidence="2">AAT</strain>
    </source>
</reference>
<gene>
    <name evidence="2" type="ORF">OM075_01010</name>
</gene>
<evidence type="ECO:0000313" key="2">
    <source>
        <dbReference type="EMBL" id="MCW3785020.1"/>
    </source>
</evidence>